<evidence type="ECO:0000259" key="1">
    <source>
        <dbReference type="SMART" id="SM00226"/>
    </source>
</evidence>
<dbReference type="SUPFAM" id="SSF52788">
    <property type="entry name" value="Phosphotyrosine protein phosphatases I"/>
    <property type="match status" value="1"/>
</dbReference>
<proteinExistence type="predicted"/>
<accession>A0A6G9YD28</accession>
<dbReference type="Gene3D" id="3.40.50.2300">
    <property type="match status" value="1"/>
</dbReference>
<dbReference type="EMBL" id="CP046172">
    <property type="protein sequence ID" value="QIS11078.1"/>
    <property type="molecule type" value="Genomic_DNA"/>
</dbReference>
<protein>
    <submittedName>
        <fullName evidence="2">Low molecular weight phosphatase family protein</fullName>
    </submittedName>
</protein>
<dbReference type="AlphaFoldDB" id="A0A6G9YD28"/>
<dbReference type="InterPro" id="IPR050438">
    <property type="entry name" value="LMW_PTPase"/>
</dbReference>
<evidence type="ECO:0000313" key="2">
    <source>
        <dbReference type="EMBL" id="QIS11078.1"/>
    </source>
</evidence>
<gene>
    <name evidence="2" type="ORF">F5544_15985</name>
</gene>
<dbReference type="SMART" id="SM00226">
    <property type="entry name" value="LMWPc"/>
    <property type="match status" value="1"/>
</dbReference>
<reference evidence="2 3" key="1">
    <citation type="journal article" date="2019" name="ACS Chem. Biol.">
        <title>Identification and Mobilization of a Cryptic Antibiotic Biosynthesis Gene Locus from a Human-Pathogenic Nocardia Isolate.</title>
        <authorList>
            <person name="Herisse M."/>
            <person name="Ishida K."/>
            <person name="Porter J.L."/>
            <person name="Howden B."/>
            <person name="Hertweck C."/>
            <person name="Stinear T.P."/>
            <person name="Pidot S.J."/>
        </authorList>
    </citation>
    <scope>NUCLEOTIDE SEQUENCE [LARGE SCALE GENOMIC DNA]</scope>
    <source>
        <strain evidence="2 3">AUSMDU00012717</strain>
    </source>
</reference>
<organism evidence="2 3">
    <name type="scientific">Nocardia arthritidis</name>
    <dbReference type="NCBI Taxonomy" id="228602"/>
    <lineage>
        <taxon>Bacteria</taxon>
        <taxon>Bacillati</taxon>
        <taxon>Actinomycetota</taxon>
        <taxon>Actinomycetes</taxon>
        <taxon>Mycobacteriales</taxon>
        <taxon>Nocardiaceae</taxon>
        <taxon>Nocardia</taxon>
    </lineage>
</organism>
<name>A0A6G9YD28_9NOCA</name>
<dbReference type="GO" id="GO:0004725">
    <property type="term" value="F:protein tyrosine phosphatase activity"/>
    <property type="evidence" value="ECO:0007669"/>
    <property type="project" value="TreeGrafter"/>
</dbReference>
<dbReference type="RefSeq" id="WP_167473951.1">
    <property type="nucleotide sequence ID" value="NZ_CP046172.1"/>
</dbReference>
<feature type="domain" description="Phosphotyrosine protein phosphatase I" evidence="1">
    <location>
        <begin position="1"/>
        <end position="168"/>
    </location>
</feature>
<sequence length="208" mass="22071">MHVLFVCNGNVCRSAIAERLTRALAVEHNLPGLTAESAGTRALVGFPIEPLAAQAITGLGADPENFKARKLKPELIDRADLVLAMTQQLRDQSIDMAFGSAPRTYTLLEAARIAKVTGARTIAELHGARNDLSLVGREGIADPVGLSEAAYCEVGDRIADALVPLLLALAPHEQTHLVDSEVPGLVIQPNSRQAPLSAFLAAQRAGMR</sequence>
<dbReference type="Pfam" id="PF01451">
    <property type="entry name" value="LMWPc"/>
    <property type="match status" value="1"/>
</dbReference>
<evidence type="ECO:0000313" key="3">
    <source>
        <dbReference type="Proteomes" id="UP000503540"/>
    </source>
</evidence>
<dbReference type="PANTHER" id="PTHR11717">
    <property type="entry name" value="LOW MOLECULAR WEIGHT PROTEIN TYROSINE PHOSPHATASE"/>
    <property type="match status" value="1"/>
</dbReference>
<dbReference type="InterPro" id="IPR036196">
    <property type="entry name" value="Ptyr_pPase_sf"/>
</dbReference>
<dbReference type="Proteomes" id="UP000503540">
    <property type="component" value="Chromosome"/>
</dbReference>
<dbReference type="KEGG" id="nah:F5544_15985"/>
<keyword evidence="3" id="KW-1185">Reference proteome</keyword>
<dbReference type="PANTHER" id="PTHR11717:SF31">
    <property type="entry name" value="LOW MOLECULAR WEIGHT PROTEIN-TYROSINE-PHOSPHATASE ETP-RELATED"/>
    <property type="match status" value="1"/>
</dbReference>
<dbReference type="InterPro" id="IPR023485">
    <property type="entry name" value="Ptyr_pPase"/>
</dbReference>